<feature type="repeat" description="RCC1" evidence="6">
    <location>
        <begin position="3369"/>
        <end position="3421"/>
    </location>
</feature>
<feature type="region of interest" description="Disordered" evidence="7">
    <location>
        <begin position="541"/>
        <end position="607"/>
    </location>
</feature>
<accession>F2U2X8</accession>
<evidence type="ECO:0000256" key="2">
    <source>
        <dbReference type="ARBA" id="ARBA00022679"/>
    </source>
</evidence>
<feature type="repeat" description="RCC1" evidence="6">
    <location>
        <begin position="3215"/>
        <end position="3264"/>
    </location>
</feature>
<evidence type="ECO:0000313" key="12">
    <source>
        <dbReference type="Proteomes" id="UP000007799"/>
    </source>
</evidence>
<proteinExistence type="predicted"/>
<feature type="compositionally biased region" description="Basic residues" evidence="7">
    <location>
        <begin position="2891"/>
        <end position="2903"/>
    </location>
</feature>
<name>F2U2X8_SALR5</name>
<dbReference type="PROSITE" id="PS50012">
    <property type="entry name" value="RCC1_3"/>
    <property type="match status" value="9"/>
</dbReference>
<feature type="compositionally biased region" description="Low complexity" evidence="7">
    <location>
        <begin position="1372"/>
        <end position="1414"/>
    </location>
</feature>
<dbReference type="Proteomes" id="UP000007799">
    <property type="component" value="Unassembled WGS sequence"/>
</dbReference>
<dbReference type="Gene3D" id="3.90.1750.10">
    <property type="entry name" value="Hect, E3 ligase catalytic domains"/>
    <property type="match status" value="1"/>
</dbReference>
<dbReference type="PROSITE" id="PS50188">
    <property type="entry name" value="B302_SPRY"/>
    <property type="match status" value="1"/>
</dbReference>
<feature type="compositionally biased region" description="Basic residues" evidence="7">
    <location>
        <begin position="3982"/>
        <end position="3997"/>
    </location>
</feature>
<feature type="compositionally biased region" description="Low complexity" evidence="7">
    <location>
        <begin position="1820"/>
        <end position="1854"/>
    </location>
</feature>
<evidence type="ECO:0000256" key="7">
    <source>
        <dbReference type="SAM" id="MobiDB-lite"/>
    </source>
</evidence>
<feature type="repeat" description="RCC1" evidence="6">
    <location>
        <begin position="256"/>
        <end position="320"/>
    </location>
</feature>
<feature type="region of interest" description="Disordered" evidence="7">
    <location>
        <begin position="3714"/>
        <end position="4023"/>
    </location>
</feature>
<feature type="compositionally biased region" description="Acidic residues" evidence="7">
    <location>
        <begin position="2549"/>
        <end position="2563"/>
    </location>
</feature>
<feature type="compositionally biased region" description="Low complexity" evidence="7">
    <location>
        <begin position="1538"/>
        <end position="1549"/>
    </location>
</feature>
<dbReference type="InterPro" id="IPR058923">
    <property type="entry name" value="RCC1-like_dom"/>
</dbReference>
<dbReference type="InterPro" id="IPR035983">
    <property type="entry name" value="Hect_E3_ubiquitin_ligase"/>
</dbReference>
<feature type="compositionally biased region" description="Basic and acidic residues" evidence="7">
    <location>
        <begin position="3911"/>
        <end position="3922"/>
    </location>
</feature>
<keyword evidence="3" id="KW-0677">Repeat</keyword>
<dbReference type="Gene3D" id="3.30.2160.10">
    <property type="entry name" value="Hect, E3 ligase catalytic domain"/>
    <property type="match status" value="1"/>
</dbReference>
<feature type="region of interest" description="Disordered" evidence="7">
    <location>
        <begin position="1229"/>
        <end position="1284"/>
    </location>
</feature>
<dbReference type="SUPFAM" id="SSF56204">
    <property type="entry name" value="Hect, E3 ligase catalytic domain"/>
    <property type="match status" value="1"/>
</dbReference>
<feature type="compositionally biased region" description="Gly residues" evidence="7">
    <location>
        <begin position="2944"/>
        <end position="2960"/>
    </location>
</feature>
<evidence type="ECO:0000259" key="9">
    <source>
        <dbReference type="PROSITE" id="PS50237"/>
    </source>
</evidence>
<feature type="compositionally biased region" description="Basic residues" evidence="7">
    <location>
        <begin position="2375"/>
        <end position="2405"/>
    </location>
</feature>
<dbReference type="InterPro" id="IPR009091">
    <property type="entry name" value="RCC1/BLIP-II"/>
</dbReference>
<feature type="domain" description="DOC" evidence="10">
    <location>
        <begin position="2620"/>
        <end position="2798"/>
    </location>
</feature>
<dbReference type="Pfam" id="PF25390">
    <property type="entry name" value="WD40_RLD"/>
    <property type="match status" value="2"/>
</dbReference>
<feature type="compositionally biased region" description="Low complexity" evidence="7">
    <location>
        <begin position="1339"/>
        <end position="1357"/>
    </location>
</feature>
<dbReference type="eggNOG" id="KOG1426">
    <property type="taxonomic scope" value="Eukaryota"/>
</dbReference>
<dbReference type="FunCoup" id="F2U2X8">
    <property type="interactions" value="637"/>
</dbReference>
<feature type="compositionally biased region" description="Low complexity" evidence="7">
    <location>
        <begin position="2445"/>
        <end position="2502"/>
    </location>
</feature>
<dbReference type="SMART" id="SM00449">
    <property type="entry name" value="SPRY"/>
    <property type="match status" value="1"/>
</dbReference>
<feature type="domain" description="HECT" evidence="9">
    <location>
        <begin position="4785"/>
        <end position="5119"/>
    </location>
</feature>
<feature type="region of interest" description="Disordered" evidence="7">
    <location>
        <begin position="683"/>
        <end position="774"/>
    </location>
</feature>
<gene>
    <name evidence="11" type="ORF">PTSG_02656</name>
</gene>
<dbReference type="PANTHER" id="PTHR22872">
    <property type="entry name" value="BTK-BINDING PROTEIN-RELATED"/>
    <property type="match status" value="1"/>
</dbReference>
<feature type="compositionally biased region" description="Basic and acidic residues" evidence="7">
    <location>
        <begin position="3758"/>
        <end position="3769"/>
    </location>
</feature>
<feature type="compositionally biased region" description="Polar residues" evidence="7">
    <location>
        <begin position="559"/>
        <end position="575"/>
    </location>
</feature>
<dbReference type="PROSITE" id="PS00626">
    <property type="entry name" value="RCC1_2"/>
    <property type="match status" value="2"/>
</dbReference>
<dbReference type="SMART" id="SM01337">
    <property type="entry name" value="APC10"/>
    <property type="match status" value="2"/>
</dbReference>
<evidence type="ECO:0008006" key="13">
    <source>
        <dbReference type="Google" id="ProtNLM"/>
    </source>
</evidence>
<feature type="compositionally biased region" description="Low complexity" evidence="7">
    <location>
        <begin position="1241"/>
        <end position="1266"/>
    </location>
</feature>
<dbReference type="Pfam" id="PF00632">
    <property type="entry name" value="HECT"/>
    <property type="match status" value="1"/>
</dbReference>
<feature type="compositionally biased region" description="Polar residues" evidence="7">
    <location>
        <begin position="3873"/>
        <end position="3890"/>
    </location>
</feature>
<feature type="compositionally biased region" description="Gly residues" evidence="7">
    <location>
        <begin position="3933"/>
        <end position="3945"/>
    </location>
</feature>
<reference evidence="11" key="1">
    <citation type="submission" date="2009-08" db="EMBL/GenBank/DDBJ databases">
        <title>Annotation of Salpingoeca rosetta.</title>
        <authorList>
            <consortium name="The Broad Institute Genome Sequencing Platform"/>
            <person name="Russ C."/>
            <person name="Cuomo C."/>
            <person name="Burger G."/>
            <person name="Gray M.W."/>
            <person name="Holland P.W.H."/>
            <person name="King N."/>
            <person name="Lang F.B.F."/>
            <person name="Roger A.J."/>
            <person name="Ruiz-Trillo I."/>
            <person name="Young S.K."/>
            <person name="Zeng Q."/>
            <person name="Gargeya S."/>
            <person name="Alvarado L."/>
            <person name="Berlin A."/>
            <person name="Chapman S.B."/>
            <person name="Chen Z."/>
            <person name="Freedman E."/>
            <person name="Gellesch M."/>
            <person name="Goldberg J."/>
            <person name="Griggs A."/>
            <person name="Gujja S."/>
            <person name="Heilman E."/>
            <person name="Heiman D."/>
            <person name="Howarth C."/>
            <person name="Mehta T."/>
            <person name="Neiman D."/>
            <person name="Pearson M."/>
            <person name="Roberts A."/>
            <person name="Saif S."/>
            <person name="Shea T."/>
            <person name="Shenoy N."/>
            <person name="Sisk P."/>
            <person name="Stolte C."/>
            <person name="Sykes S."/>
            <person name="White J."/>
            <person name="Yandava C."/>
            <person name="Haas B."/>
            <person name="Nusbaum C."/>
            <person name="Birren B."/>
        </authorList>
    </citation>
    <scope>NUCLEOTIDE SEQUENCE [LARGE SCALE GENOMIC DNA]</scope>
    <source>
        <strain evidence="11">ATCC 50818</strain>
    </source>
</reference>
<comment type="pathway">
    <text evidence="1">Protein modification; protein ubiquitination.</text>
</comment>
<feature type="region of interest" description="Disordered" evidence="7">
    <location>
        <begin position="2797"/>
        <end position="2828"/>
    </location>
</feature>
<dbReference type="Gene3D" id="2.60.120.920">
    <property type="match status" value="1"/>
</dbReference>
<dbReference type="GO" id="GO:0016567">
    <property type="term" value="P:protein ubiquitination"/>
    <property type="evidence" value="ECO:0007669"/>
    <property type="project" value="UniProtKB-UniPathway"/>
</dbReference>
<feature type="compositionally biased region" description="Basic and acidic residues" evidence="7">
    <location>
        <begin position="3795"/>
        <end position="3805"/>
    </location>
</feature>
<dbReference type="Gene3D" id="2.60.120.260">
    <property type="entry name" value="Galactose-binding domain-like"/>
    <property type="match status" value="2"/>
</dbReference>
<dbReference type="RefSeq" id="XP_004996155.1">
    <property type="nucleotide sequence ID" value="XM_004996098.1"/>
</dbReference>
<dbReference type="InterPro" id="IPR051625">
    <property type="entry name" value="Signaling_Regulatory_Domain"/>
</dbReference>
<dbReference type="EMBL" id="GL832960">
    <property type="protein sequence ID" value="EGD81972.1"/>
    <property type="molecule type" value="Genomic_DNA"/>
</dbReference>
<feature type="region of interest" description="Disordered" evidence="7">
    <location>
        <begin position="1820"/>
        <end position="1860"/>
    </location>
</feature>
<feature type="compositionally biased region" description="Low complexity" evidence="7">
    <location>
        <begin position="2340"/>
        <end position="2356"/>
    </location>
</feature>
<feature type="region of interest" description="Disordered" evidence="7">
    <location>
        <begin position="2849"/>
        <end position="2978"/>
    </location>
</feature>
<dbReference type="SUPFAM" id="SSF49899">
    <property type="entry name" value="Concanavalin A-like lectins/glucanases"/>
    <property type="match status" value="1"/>
</dbReference>
<feature type="domain" description="B30.2/SPRY" evidence="8">
    <location>
        <begin position="4240"/>
        <end position="4429"/>
    </location>
</feature>
<evidence type="ECO:0000256" key="3">
    <source>
        <dbReference type="ARBA" id="ARBA00022737"/>
    </source>
</evidence>
<feature type="repeat" description="RCC1" evidence="6">
    <location>
        <begin position="3265"/>
        <end position="3316"/>
    </location>
</feature>
<dbReference type="UniPathway" id="UPA00143"/>
<dbReference type="InterPro" id="IPR000569">
    <property type="entry name" value="HECT_dom"/>
</dbReference>
<feature type="compositionally biased region" description="Acidic residues" evidence="7">
    <location>
        <begin position="3861"/>
        <end position="3872"/>
    </location>
</feature>
<evidence type="ECO:0000259" key="8">
    <source>
        <dbReference type="PROSITE" id="PS50188"/>
    </source>
</evidence>
<feature type="repeat" description="RCC1" evidence="6">
    <location>
        <begin position="200"/>
        <end position="255"/>
    </location>
</feature>
<dbReference type="OrthoDB" id="239701at2759"/>
<dbReference type="KEGG" id="sre:PTSG_02656"/>
<dbReference type="SMART" id="SM00119">
    <property type="entry name" value="HECTc"/>
    <property type="match status" value="1"/>
</dbReference>
<feature type="region of interest" description="Disordered" evidence="7">
    <location>
        <begin position="3011"/>
        <end position="3060"/>
    </location>
</feature>
<feature type="region of interest" description="Disordered" evidence="7">
    <location>
        <begin position="1538"/>
        <end position="1560"/>
    </location>
</feature>
<evidence type="ECO:0000256" key="1">
    <source>
        <dbReference type="ARBA" id="ARBA00004906"/>
    </source>
</evidence>
<feature type="compositionally biased region" description="Basic residues" evidence="7">
    <location>
        <begin position="3946"/>
        <end position="3976"/>
    </location>
</feature>
<dbReference type="InterPro" id="IPR000408">
    <property type="entry name" value="Reg_chr_condens"/>
</dbReference>
<protein>
    <recommendedName>
        <fullName evidence="13">HECT domain-containing protein</fullName>
    </recommendedName>
</protein>
<feature type="repeat" description="RCC1" evidence="6">
    <location>
        <begin position="321"/>
        <end position="371"/>
    </location>
</feature>
<dbReference type="InterPro" id="IPR013320">
    <property type="entry name" value="ConA-like_dom_sf"/>
</dbReference>
<feature type="repeat" description="RCC1" evidence="6">
    <location>
        <begin position="3317"/>
        <end position="3368"/>
    </location>
</feature>
<feature type="compositionally biased region" description="Basic and acidic residues" evidence="7">
    <location>
        <begin position="2849"/>
        <end position="2860"/>
    </location>
</feature>
<feature type="active site" description="Glycyl thioester intermediate" evidence="5">
    <location>
        <position position="5082"/>
    </location>
</feature>
<dbReference type="InterPro" id="IPR008979">
    <property type="entry name" value="Galactose-bd-like_sf"/>
</dbReference>
<dbReference type="Pfam" id="PF03256">
    <property type="entry name" value="ANAPC10"/>
    <property type="match status" value="1"/>
</dbReference>
<keyword evidence="2" id="KW-0808">Transferase</keyword>
<dbReference type="Gene3D" id="3.30.2410.10">
    <property type="entry name" value="Hect, E3 ligase catalytic domain"/>
    <property type="match status" value="1"/>
</dbReference>
<keyword evidence="4 5" id="KW-0833">Ubl conjugation pathway</keyword>
<dbReference type="PROSITE" id="PS51284">
    <property type="entry name" value="DOC"/>
    <property type="match status" value="1"/>
</dbReference>
<feature type="compositionally biased region" description="Low complexity" evidence="7">
    <location>
        <begin position="2961"/>
        <end position="2972"/>
    </location>
</feature>
<evidence type="ECO:0000313" key="11">
    <source>
        <dbReference type="EMBL" id="EGD81972.1"/>
    </source>
</evidence>
<dbReference type="STRING" id="946362.F2U2X8"/>
<feature type="compositionally biased region" description="Polar residues" evidence="7">
    <location>
        <begin position="3842"/>
        <end position="3851"/>
    </location>
</feature>
<dbReference type="InterPro" id="IPR043136">
    <property type="entry name" value="B30.2/SPRY_sf"/>
</dbReference>
<evidence type="ECO:0000256" key="4">
    <source>
        <dbReference type="ARBA" id="ARBA00022786"/>
    </source>
</evidence>
<evidence type="ECO:0000259" key="10">
    <source>
        <dbReference type="PROSITE" id="PS51284"/>
    </source>
</evidence>
<sequence>MSSNKLAYWEAKGDLASSFCRPDHLNALWSKLRKNRVVDDDDASSSLLHDSRLSHSAIGWSNITPGELCDSLQEEHRARSYFLTSNLSQLNPLHIALASKATFLWSCGPPTSRLLGHEGHTLKLVSGLENERFVQVAAIDHVLALTTRGEVYSWGSNSYAQLGRNDDPIVPTKITRGFGRSSIVYVAVGGQHSAAVSEDGVLYTWGRGSYGRLGHGTSDDVAFPQPVLALKSKDILIATVACGIGDAHTLALSRDGVIYAFGDGDYGWGPAPATGGASGKLGLGSTERTRVPVAIPCDFDGTKVKQVWCGRQISACLTEGGALYTWGNASGGALGNGESYGAVESPARILADHVIKSVTAGPSHIALWSGDVRSVSHSLSPFTPSANPALLEAFARLLEQFAGSDITQDEHATAAAVSTCCLLERTFQVASRNRLGDISSIRARLRQPLLDLAVGTRPCPDQLRTAARFCVLQGWDLLDVPDNDRQLLLESITSIVFRSRDPPPTAEEEAAARQMLRTRWKCLMPMKERLRWLSRLLPESLASTQQQQQQPREQRSFDSDSSTGRPESRDSTATASRPADQQGGDGAGSGQATASTTATTTATTSPTSAAAAATTAAAAADGGGDETRTGHQFMVSVIVNSLFQQGVVEQAVNAFFNSPPSQQEQFLFQADLLLSSPLPSPALTPSGLGSARSSSFDVTAGQQQQQQQRQQQRASSSTPLTPTTTTNMRLLTQRSQLSSQAETSVYSPTGFDESGSSSRIMSPPATGQLPPSTPRAVRMDAFEQSGGHTAVGLATDLQSMLFLLNIFVTTMKTRTEQVAQRIHRRQDIPSADSDDILLKLCHRFLRSFFAQLLFEHDTVDDLAEDPPTAQPTDPQQPQQEQAGQPGQQQQQQQQPASSSSTHTASAASRPTTTATTTSSSSAVDGDSTPVPGSATASRTASDVAPSTAEGGDEEEEDEDEREEMDSGSSAAHRGDMDADGSASSTPVGAADASARVDMSMNSTFDADSNADVLSAPAGDSGSDIPAVPTTAAAAAAAAAKGPQYSKGHMLGIRLLTFTLDLQHRVVEECVAREVAPDQVLEVCRSLPVAVLGELLVTLASAAKQRDALASCFVSEGLNNACRLLTALNQLLDAMPFTPEAVQAQFAFETKTMSSDTEAQALPSHTVLDLSQQLAFSISSCLVADCASEAMRLDVVGPSVEDGVLENAAFSAGLARPSVLEHAHWQRVLDSQLSPRDASPQRRPSTAPTSMTTTPTSSPATTRAAAAGKKTRGGEEDTARPGDAGATAAHMEVIEEQDGEANQQRVGDATTQPGQVEAQQEGEQDRAHAEGSTSTNTGATKPSSSASSRVASKSTLSVDVQHGKGKSVSAGATTRPSPVPGTTSTTTATTTASATTATGAAPSATTSSPTAVDASGDGGEGEGDADASTSLIDVMYSYAQENNLGLSLPRTHLVWRVTAASLVVLARHLGLTPYLQSVQTIRDVDANPLLAEVVKVAVLMQPHVMRLKQELRMSDADLRARTHHICMFLLTHVQPTSSGVTSASASAAEAPEADSRWHQSRARVSVTAAPPLDPQALSTRVNLDSSEPFDELDEQGRQAVEDLQSGLEGHDRETLAQNAPSHPWFMLNAPQQTSLRAIPKELAELIVSFLRQPFALREVREQLVARSALAQSRIKVLRRLCNLIELPITMPVRYQLLCGLLDPRANPYPFMPLGRYMDGISCAAAAEKRELTEYHTRVMGHILELLQVSCSHLLRDLNETGEASTLPLRMLHLCQNLLIQPHEPPALEQILTSDAFHALADVCFRVPSMVETQLHASQRARSAATAAAPTASSSSSSSSAARPSTGAPSSSASTALGGGAGSGDDSVAEGLALFDGIESIKVSTNSGMAGALQDPSPSTLWESNGRRGAHWVLIRTRPGTVVHRLSITPASSDSFAPRQVVVSAGTDPANLTEVRRINCSQALDPNEDIVILDRARQHYPYIRLDVSSWGINVRLRRVSVQSLDLASLRAHIAGKPGNRRVGRRLFKYLALSASTCVDKLSDTALAELVEQCRVALLQGADDHKASMLAVFRRMACSTRLQVLFCATPWLDMLLDLFRDATTTARIFVLRFMAAALPGLASESSKSTDVRMLIEQLMRAVSDFTDMTGTPENEAVLVELIDMLRSLHSLPGWRDSLNEVIVQDLFSLPHQRERLQEGTYIREEVRGVLGTLTMVGLEAPRFRIGATCEHTLRGTGTITELNESTLKVEFHAVDDTDGPLVLSLADAEKELSVEVLRPFDFMVACNTGHDRMAFRTLLFEAFSSWPDHILSQKMQLEMLQACKLFFRTPVAFDLFLEEQQSATPKAPSSRSSSVSTAVGPLGSPATTRAGDVDKARSRPARRKKRRKHRRDGSARRTRTHSGRRSRSRNASDRSPRSVDVGLPIEVEVGATDSTPPPTASAADEAAGRGNSSGSSSASSVGAPDSATTTTTTTTNTNTTTATATGTTTAAGTGTAAATATSATSARRRDEDDDGDDDGPNGAENGSLSQTESDDSGSDTDSRTSSASDSSDASESEGEGEGEEQVVDEAVAEQHGVKRSTSASQEDRRSVDTKFIETLLNWSVVPSPVRAEYDLPSVASVCSEVIQSFLANAPLRKPEIDMSACVEDGYDDVTASSNPAHIKDLLEKTHNTYWQSCTRQDEPWVRVFMKPNQFISVLRIYHDPQDASYMPKEVQVSVGPSAGELTPLPPVQIPHDSTSTVLLEGADRYHRVVQITIKQTHNGGVDTRIRRLEVLSGPTRHAQKKTSLEDLLAPTPEVALASGGKSADSEEHEGGEGGGAAGGSGRRRIRHARHDSREVEELLETLMEHHDDAAGAGDGDRGEPASSSSPTEHGLRHHHRHGASHTSGNDAESHHHHHHHHHRHRQQTQEGIPEAAEPDDEAGYGETGEAARLGPLAAGGNNRDGGDGGGSSANTGGANGGGSMSSTASAATGGRYSHQRPSDLVAGMFEPFQRRRGDASGTGSGVAASVSTAAGTGADAATAARGSVGGAGGERHHDDDDDNDDDNDNVSITSETGSVSSARASASQLPLPVAFVWGANAGGQMDSLFSGAQDMSQVPKPKLCTLLPRGLQVAKMCIQKEGVVVLGHNGALYASAHSGPLKRLLPHGPKVVDVAYGGYHTLVVTEDHRLLVCGTGKNGKLGLRDTRDQSSLVPVPGLRDVLRVACGRRHSAAVTATGQLYMWGCNHHGRLGLGDQNDRYEPTLVPNLPPVQMVACGDRHTLVLTQRGGVYSFGCGDQGRLGIPEAPHKLLRPAKLDFGRARMTRVICGCNSSAALTDTGQLYVWGTGRSYRLGTGSMTSHMLPIRVTDLASHKIVDASLGHEHGVAVSETGDVFVWGSNDSSQLGGATADAAAPRPLLHPELRGKGLNRVSCGSRAVAVWRDAANAVPEEERSDQPFTEPMPVPEDRLGRMCIEERDDSSVERIVEQVGTSPPLMALVAHLPDPEAQQKSVAYFLKAMRVYQARQLVTLWLSRGVHALEGVPWGPDRLLLVLIDLMRVLSVRAAADEPCRVISAAIHTLCGKHSHLSRVLVEICVMETKRAMPSSNLAEDGMVTDEMLLTRVCSLGLIRATIDCTISYSSNLSMLRLSHALASLWISNPANRVRQWVLARLNTLLHNGSRDFLSELRRLVHFREQESGHQQEEAAAATTTATAALATEGAGARDTGVLELLGSSASTGVAASSSGGNGGGRDGARRAREQRHHHMQLEAQHQHQQQRRGQRMERGGLRGDEQPQEEEQQQQQQQQQQHGHLRQRRHPQQELRPHGGDDTVDEGALGREAIEPLVARGSGGGDRDGGVGDEEDSLSATETSTISRMGASVDASAADDDEEDEDLDTVTSARSSNGRNSISTSPHAADDTFDDSELELQTSSHSGFDDNRSNDGRAHGVGSHHVGRSSGGTAGDGGGSGPHRHHQHHHHHHHRHSHHRHSHHRHSHGHGRHSQEHHGHHHSQHHHARRRGSGGHGMSGSSSSATGVPSRRSAGGGHTGRVLSLSEFASFNVSGSGHLNVCELSLLLLHRDVSNCYFQLAHTFAQVGLTFSHRFDYEATHRFLLQTRLHKTAHKPLFGSGDDEDELQSSVGSVLREFSHSLWATLEMQHQHETTLEKDGRILMRSDFNRVMCRVAAGLDLPPGSAVSSAEKPSWFRVYCTTSREFNRLVDRRPFTEEFAQRIKAALEGRGDEEEPPEVRESLGYLDNGVYTAQMDKSILHWKAEAPQELRLAYSKDAAPTVNMPRLTFQPLNEGHVKTSNKNTTVMMQSEASEENTWVMADEVLTSGMHYWTVRCDSKGSARRYVGVGVGKPNAAYPLGAARILSEGLLKSGTSAIKIPRGFSPNDIIGVFLDLNRNMVAFDVNGHKRGEIELPGLAPGEGVRPLVYLFYPGDRISFVYGLPLPACYRMGNDTRSLFAVAGRRAIVLRAAPSVDSSRLGVLPPASSHHRHPVVVMAVDYRSNREGVWLRLANPDNKWGEGQCWCLLRDPSGAQNLNAVDKDMDPRLVINYTEEAPPDTQLGAAGTAAGKKVAQCITTASRHNVRAGPSLDAMVIGGIAPSMMVYYTSKVSEGGGVWLLLDAESKERVVEPNMRHLDAYVLFKGSDEVAYFKLEEPPPVITEPPPAYPALHGIPVGQIKRRCFLLETLSSSVLSLASLIEFQSMETSGGVSLGLGGTQKSLQALQDLLLLTHKERLIKAVISRTMASSTVRVTITLNRVQIHRQPSGVAGIYGQNSVFAQACRELRNADPSVFLAPNRCWKVKFAGEGVDDAGGGYSESISEMCEELVNGSLTLLIPTPNKVQDSGDSRDVYLFNPAANSPAELELFEFLGVLIGIAIRTNNPISLPLAGPVWKQLTGVALTIADLREVDTDYVTTLEIIKSLSEEAFSSYGIGGDTPSAKEGLTYQVLDVPRLTSATRDEYVRKALHLRLHEFDAQVRAVRRGVARVVPLPLLSLLQPNELQEFVLGKQEFDLSLLQVMTRYKGLRSNSALAGWFWDAIKALTPVELSLFLRFVSGRTRLPRTQADFEGKHFVLQALDRYEAGSSHADSALPEAITCFFTLKIPRYSSYEVLLKKLRYAINNCKAIDTDNYARTTLPPGS</sequence>
<feature type="compositionally biased region" description="Acidic residues" evidence="7">
    <location>
        <begin position="950"/>
        <end position="965"/>
    </location>
</feature>
<keyword evidence="12" id="KW-1185">Reference proteome</keyword>
<dbReference type="GO" id="GO:0004842">
    <property type="term" value="F:ubiquitin-protein transferase activity"/>
    <property type="evidence" value="ECO:0007669"/>
    <property type="project" value="InterPro"/>
</dbReference>
<dbReference type="InterPro" id="IPR003877">
    <property type="entry name" value="SPRY_dom"/>
</dbReference>
<feature type="compositionally biased region" description="Low complexity" evidence="7">
    <location>
        <begin position="590"/>
        <end position="607"/>
    </location>
</feature>
<feature type="compositionally biased region" description="Polar residues" evidence="7">
    <location>
        <begin position="3047"/>
        <end position="3060"/>
    </location>
</feature>
<feature type="compositionally biased region" description="Low complexity" evidence="7">
    <location>
        <begin position="3011"/>
        <end position="3023"/>
    </location>
</feature>
<dbReference type="InterPro" id="IPR004939">
    <property type="entry name" value="APC_su10/DOC_dom"/>
</dbReference>
<feature type="compositionally biased region" description="Low complexity" evidence="7">
    <location>
        <begin position="702"/>
        <end position="726"/>
    </location>
</feature>
<feature type="region of interest" description="Disordered" evidence="7">
    <location>
        <begin position="861"/>
        <end position="992"/>
    </location>
</feature>
<feature type="repeat" description="RCC1" evidence="6">
    <location>
        <begin position="149"/>
        <end position="199"/>
    </location>
</feature>
<feature type="region of interest" description="Disordered" evidence="7">
    <location>
        <begin position="1296"/>
        <end position="1425"/>
    </location>
</feature>
<dbReference type="InterPro" id="IPR001870">
    <property type="entry name" value="B30.2/SPRY"/>
</dbReference>
<feature type="compositionally biased region" description="Acidic residues" evidence="7">
    <location>
        <begin position="3036"/>
        <end position="3045"/>
    </location>
</feature>
<dbReference type="InParanoid" id="F2U2X8"/>
<feature type="compositionally biased region" description="Polar residues" evidence="7">
    <location>
        <begin position="727"/>
        <end position="747"/>
    </location>
</feature>
<dbReference type="GeneID" id="16076743"/>
<feature type="compositionally biased region" description="Low complexity" evidence="7">
    <location>
        <begin position="866"/>
        <end position="922"/>
    </location>
</feature>
<dbReference type="PRINTS" id="PR00633">
    <property type="entry name" value="RCCNDNSATION"/>
</dbReference>
<feature type="compositionally biased region" description="Polar residues" evidence="7">
    <location>
        <begin position="691"/>
        <end position="701"/>
    </location>
</feature>
<feature type="repeat" description="RCC1" evidence="6">
    <location>
        <begin position="3165"/>
        <end position="3214"/>
    </location>
</feature>
<feature type="region of interest" description="Disordered" evidence="7">
    <location>
        <begin position="2340"/>
        <end position="2563"/>
    </location>
</feature>
<dbReference type="SUPFAM" id="SSF49785">
    <property type="entry name" value="Galactose-binding domain-like"/>
    <property type="match status" value="2"/>
</dbReference>
<evidence type="ECO:0000256" key="5">
    <source>
        <dbReference type="PROSITE-ProRule" id="PRU00104"/>
    </source>
</evidence>
<dbReference type="PROSITE" id="PS50237">
    <property type="entry name" value="HECT"/>
    <property type="match status" value="1"/>
</dbReference>
<evidence type="ECO:0000256" key="6">
    <source>
        <dbReference type="PROSITE-ProRule" id="PRU00235"/>
    </source>
</evidence>
<organism evidence="12">
    <name type="scientific">Salpingoeca rosetta (strain ATCC 50818 / BSB-021)</name>
    <dbReference type="NCBI Taxonomy" id="946362"/>
    <lineage>
        <taxon>Eukaryota</taxon>
        <taxon>Choanoflagellata</taxon>
        <taxon>Craspedida</taxon>
        <taxon>Salpingoecidae</taxon>
        <taxon>Salpingoeca</taxon>
    </lineage>
</organism>
<feature type="compositionally biased region" description="Low complexity" evidence="7">
    <location>
        <begin position="3777"/>
        <end position="3786"/>
    </location>
</feature>
<feature type="compositionally biased region" description="Polar residues" evidence="7">
    <location>
        <begin position="1299"/>
        <end position="1317"/>
    </location>
</feature>
<dbReference type="Gene3D" id="2.130.10.30">
    <property type="entry name" value="Regulator of chromosome condensation 1/beta-lactamase-inhibitor protein II"/>
    <property type="match status" value="3"/>
</dbReference>
<dbReference type="SUPFAM" id="SSF50985">
    <property type="entry name" value="RCC1/BLIP-II"/>
    <property type="match status" value="2"/>
</dbReference>